<reference evidence="1 2" key="1">
    <citation type="submission" date="2018-11" db="EMBL/GenBank/DDBJ databases">
        <title>Genome sequence and assembly of Colletotrichum sidae.</title>
        <authorList>
            <person name="Gan P."/>
            <person name="Shirasu K."/>
        </authorList>
    </citation>
    <scope>NUCLEOTIDE SEQUENCE [LARGE SCALE GENOMIC DNA]</scope>
    <source>
        <strain evidence="1 2">CBS 518.97</strain>
    </source>
</reference>
<name>A0A4R8T7J7_9PEZI</name>
<keyword evidence="2" id="KW-1185">Reference proteome</keyword>
<dbReference type="Proteomes" id="UP000295604">
    <property type="component" value="Unassembled WGS sequence"/>
</dbReference>
<evidence type="ECO:0000313" key="1">
    <source>
        <dbReference type="EMBL" id="TEA13043.1"/>
    </source>
</evidence>
<protein>
    <submittedName>
        <fullName evidence="1">Uncharacterized protein</fullName>
    </submittedName>
</protein>
<sequence length="310" mass="35340">MSDIPILSMSQSYGDRVHSRLLLEAFLDDGDLLKYASSIEILQIEIPDHSVERVSFASIAATSLSGLHTLKMDQCTYHFQQLLSITPAMENFQSTAAPSISWDVMDIDFGPRLTSLSMGNHTSEAHANDLIVMMRYFPELKNLVLLSRMVDEISLVMKEIEESLSPLSRDLEKLALNIPEMSPYDSGERGYIECCHFLFRNFPKLLRFQNLLEGPGPDSQCTVAIRVNPDEGGGFALTEDDELDITDFEEFSGNGSEHDWEAVSIPYRYARTRFPFRLGNRTELDDGEDDGEKRMWTKETLKEWDRRYEA</sequence>
<comment type="caution">
    <text evidence="1">The sequence shown here is derived from an EMBL/GenBank/DDBJ whole genome shotgun (WGS) entry which is preliminary data.</text>
</comment>
<accession>A0A4R8T7J7</accession>
<organism evidence="1 2">
    <name type="scientific">Colletotrichum sidae</name>
    <dbReference type="NCBI Taxonomy" id="1347389"/>
    <lineage>
        <taxon>Eukaryota</taxon>
        <taxon>Fungi</taxon>
        <taxon>Dikarya</taxon>
        <taxon>Ascomycota</taxon>
        <taxon>Pezizomycotina</taxon>
        <taxon>Sordariomycetes</taxon>
        <taxon>Hypocreomycetidae</taxon>
        <taxon>Glomerellales</taxon>
        <taxon>Glomerellaceae</taxon>
        <taxon>Colletotrichum</taxon>
        <taxon>Colletotrichum orbiculare species complex</taxon>
    </lineage>
</organism>
<evidence type="ECO:0000313" key="2">
    <source>
        <dbReference type="Proteomes" id="UP000295604"/>
    </source>
</evidence>
<dbReference type="EMBL" id="QAPF01000219">
    <property type="protein sequence ID" value="TEA13043.1"/>
    <property type="molecule type" value="Genomic_DNA"/>
</dbReference>
<proteinExistence type="predicted"/>
<gene>
    <name evidence="1" type="ORF">C8034_v005264</name>
</gene>
<dbReference type="AlphaFoldDB" id="A0A4R8T7J7"/>